<evidence type="ECO:0000256" key="1">
    <source>
        <dbReference type="ARBA" id="ARBA00004370"/>
    </source>
</evidence>
<feature type="domain" description="Penicillin-binding protein transpeptidase" evidence="3">
    <location>
        <begin position="123"/>
        <end position="412"/>
    </location>
</feature>
<dbReference type="InterPro" id="IPR050515">
    <property type="entry name" value="Beta-lactam/transpept"/>
</dbReference>
<dbReference type="AlphaFoldDB" id="A0A257LVP5"/>
<keyword evidence="2" id="KW-0472">Membrane</keyword>
<dbReference type="Proteomes" id="UP000216312">
    <property type="component" value="Unassembled WGS sequence"/>
</dbReference>
<dbReference type="Gene3D" id="3.30.450.330">
    <property type="match status" value="1"/>
</dbReference>
<organism evidence="4 5">
    <name type="scientific">candidate division WOR-3 bacterium 4484_18</name>
    <dbReference type="NCBI Taxonomy" id="2020626"/>
    <lineage>
        <taxon>Bacteria</taxon>
        <taxon>Bacteria division WOR-3</taxon>
    </lineage>
</organism>
<reference evidence="5" key="1">
    <citation type="submission" date="2017-07" db="EMBL/GenBank/DDBJ databases">
        <title>Novel pathways for hydrocarbon cycling and metabolic interdependencies in hydrothermal sediment communities.</title>
        <authorList>
            <person name="Dombrowski N."/>
            <person name="Seitz K."/>
            <person name="Teske A."/>
            <person name="Baker B."/>
        </authorList>
    </citation>
    <scope>NUCLEOTIDE SEQUENCE [LARGE SCALE GENOMIC DNA]</scope>
</reference>
<evidence type="ECO:0000259" key="3">
    <source>
        <dbReference type="Pfam" id="PF00905"/>
    </source>
</evidence>
<protein>
    <recommendedName>
        <fullName evidence="3">Penicillin-binding protein transpeptidase domain-containing protein</fullName>
    </recommendedName>
</protein>
<comment type="subcellular location">
    <subcellularLocation>
        <location evidence="1">Membrane</location>
    </subcellularLocation>
</comment>
<dbReference type="Pfam" id="PF00905">
    <property type="entry name" value="Transpeptidase"/>
    <property type="match status" value="1"/>
</dbReference>
<dbReference type="GO" id="GO:0005886">
    <property type="term" value="C:plasma membrane"/>
    <property type="evidence" value="ECO:0007669"/>
    <property type="project" value="TreeGrafter"/>
</dbReference>
<proteinExistence type="predicted"/>
<dbReference type="SUPFAM" id="SSF56601">
    <property type="entry name" value="beta-lactamase/transpeptidase-like"/>
    <property type="match status" value="1"/>
</dbReference>
<dbReference type="GO" id="GO:0071555">
    <property type="term" value="P:cell wall organization"/>
    <property type="evidence" value="ECO:0007669"/>
    <property type="project" value="TreeGrafter"/>
</dbReference>
<dbReference type="PANTHER" id="PTHR30627:SF1">
    <property type="entry name" value="PEPTIDOGLYCAN D,D-TRANSPEPTIDASE FTSI"/>
    <property type="match status" value="1"/>
</dbReference>
<dbReference type="EMBL" id="NMUJ01000027">
    <property type="protein sequence ID" value="OYV03026.1"/>
    <property type="molecule type" value="Genomic_DNA"/>
</dbReference>
<dbReference type="InterPro" id="IPR012338">
    <property type="entry name" value="Beta-lactam/transpept-like"/>
</dbReference>
<comment type="caution">
    <text evidence="4">The sequence shown here is derived from an EMBL/GenBank/DDBJ whole genome shotgun (WGS) entry which is preliminary data.</text>
</comment>
<dbReference type="Gene3D" id="3.90.1310.10">
    <property type="entry name" value="Penicillin-binding protein 2a (Domain 2)"/>
    <property type="match status" value="1"/>
</dbReference>
<dbReference type="PANTHER" id="PTHR30627">
    <property type="entry name" value="PEPTIDOGLYCAN D,D-TRANSPEPTIDASE"/>
    <property type="match status" value="1"/>
</dbReference>
<dbReference type="GO" id="GO:0008658">
    <property type="term" value="F:penicillin binding"/>
    <property type="evidence" value="ECO:0007669"/>
    <property type="project" value="InterPro"/>
</dbReference>
<name>A0A257LVP5_UNCW3</name>
<dbReference type="Gene3D" id="3.40.710.10">
    <property type="entry name" value="DD-peptidase/beta-lactamase superfamily"/>
    <property type="match status" value="1"/>
</dbReference>
<evidence type="ECO:0000256" key="2">
    <source>
        <dbReference type="ARBA" id="ARBA00023136"/>
    </source>
</evidence>
<gene>
    <name evidence="4" type="ORF">CGW93_02745</name>
</gene>
<accession>A0A257LVP5</accession>
<evidence type="ECO:0000313" key="5">
    <source>
        <dbReference type="Proteomes" id="UP000216312"/>
    </source>
</evidence>
<evidence type="ECO:0000313" key="4">
    <source>
        <dbReference type="EMBL" id="OYV03026.1"/>
    </source>
</evidence>
<dbReference type="InterPro" id="IPR001460">
    <property type="entry name" value="PCN-bd_Tpept"/>
</dbReference>
<sequence>MTKLHIHTRLDRNLRLLAISNHNHRIYPTYELTCHITGIANIYNEGLAGLEYQFDSLLRGHPYQRTYIVSDAGRLYPDPKANLTTLTFTPSVVLTIDLDLQHILEDELIRRVHETYALRGWGIILDPCTGEILAMAVYPQDGHHNPIIQEQWEPGSVFKLVPLVAYLEHYDVDCDSTFITCDTVCIGDKTFKDPIHHPPYTFKEVVWHSSNVGFIKMGCSLDPYILYLGAKKLGFGTPTGIEFPAEAHGYIPHPSQMTPVDIATFSFGQGVSVTTLQLALAYAAIANGGYLLQPTLIRGVIKNGQLYLLHKPTIIRQVTTPEIVSKVTTLLEGVFDYGTARCAKIPGLRIAGKTGTAEKPIPGGYAKECKILTLAAFLPLPEPELVIVISLDEAKVGQFAGTILAPLLRRIILRILSLEGYRHLWRQHAVEPAIAQGE</sequence>